<comment type="similarity">
    <text evidence="2">Belongs to the TonB family.</text>
</comment>
<dbReference type="InterPro" id="IPR037682">
    <property type="entry name" value="TonB_C"/>
</dbReference>
<keyword evidence="4" id="KW-1003">Cell membrane</keyword>
<evidence type="ECO:0000256" key="1">
    <source>
        <dbReference type="ARBA" id="ARBA00004383"/>
    </source>
</evidence>
<evidence type="ECO:0000256" key="9">
    <source>
        <dbReference type="ARBA" id="ARBA00023136"/>
    </source>
</evidence>
<keyword evidence="5" id="KW-0997">Cell inner membrane</keyword>
<keyword evidence="6 11" id="KW-0812">Transmembrane</keyword>
<evidence type="ECO:0000259" key="12">
    <source>
        <dbReference type="PROSITE" id="PS52015"/>
    </source>
</evidence>
<name>A0A953M2N7_9BACT</name>
<sequence length="289" mass="29943">MRITTYNSVVISGMLHFTMVSLLFAVSLPGIDAGKRLTDISLFFPDSETETQPRHMSSLPGTAAVRKKEASSSALPRTATSVPTRGEVKGSVPAAYPAPAAPGRTDAPPPAAVRQEKSGETGERKEMLAAAPGETRSSAPSSSSPSPKGAGSAAASGAQGHSAPLPLRGSDERGTHIPGDIKAGQRETVGGNTDGVDLSALAGGFSARIESAKWYPYMARRKGIEGTVVVKVKIGRDGSLSEATVLRSSGHGILDESALSLVKKVCPFRHSAGRDISIEVPITYRLAEG</sequence>
<feature type="transmembrane region" description="Helical" evidence="11">
    <location>
        <begin position="6"/>
        <end position="26"/>
    </location>
</feature>
<dbReference type="Proteomes" id="UP000705867">
    <property type="component" value="Unassembled WGS sequence"/>
</dbReference>
<dbReference type="AlphaFoldDB" id="A0A953M2N7"/>
<evidence type="ECO:0000256" key="6">
    <source>
        <dbReference type="ARBA" id="ARBA00022692"/>
    </source>
</evidence>
<evidence type="ECO:0000256" key="3">
    <source>
        <dbReference type="ARBA" id="ARBA00022448"/>
    </source>
</evidence>
<feature type="compositionally biased region" description="Low complexity" evidence="10">
    <location>
        <begin position="137"/>
        <end position="164"/>
    </location>
</feature>
<reference evidence="13" key="2">
    <citation type="submission" date="2021-08" db="EMBL/GenBank/DDBJ databases">
        <authorList>
            <person name="Dalcin Martins P."/>
        </authorList>
    </citation>
    <scope>NUCLEOTIDE SEQUENCE</scope>
    <source>
        <strain evidence="13">MAG_39</strain>
    </source>
</reference>
<dbReference type="GO" id="GO:0015031">
    <property type="term" value="P:protein transport"/>
    <property type="evidence" value="ECO:0007669"/>
    <property type="project" value="UniProtKB-KW"/>
</dbReference>
<organism evidence="13 14">
    <name type="scientific">Candidatus Nitrobium versatile</name>
    <dbReference type="NCBI Taxonomy" id="2884831"/>
    <lineage>
        <taxon>Bacteria</taxon>
        <taxon>Pseudomonadati</taxon>
        <taxon>Nitrospirota</taxon>
        <taxon>Nitrospiria</taxon>
        <taxon>Nitrospirales</taxon>
        <taxon>Nitrospiraceae</taxon>
        <taxon>Candidatus Nitrobium</taxon>
    </lineage>
</organism>
<evidence type="ECO:0000256" key="5">
    <source>
        <dbReference type="ARBA" id="ARBA00022519"/>
    </source>
</evidence>
<dbReference type="EMBL" id="JAIOIV010000130">
    <property type="protein sequence ID" value="MBZ0157832.1"/>
    <property type="molecule type" value="Genomic_DNA"/>
</dbReference>
<evidence type="ECO:0000256" key="10">
    <source>
        <dbReference type="SAM" id="MobiDB-lite"/>
    </source>
</evidence>
<dbReference type="SUPFAM" id="SSF74653">
    <property type="entry name" value="TolA/TonB C-terminal domain"/>
    <property type="match status" value="1"/>
</dbReference>
<dbReference type="PANTHER" id="PTHR33446">
    <property type="entry name" value="PROTEIN TONB-RELATED"/>
    <property type="match status" value="1"/>
</dbReference>
<dbReference type="GO" id="GO:0098797">
    <property type="term" value="C:plasma membrane protein complex"/>
    <property type="evidence" value="ECO:0007669"/>
    <property type="project" value="TreeGrafter"/>
</dbReference>
<reference evidence="13" key="1">
    <citation type="journal article" date="2021" name="bioRxiv">
        <title>Unraveling nitrogen, sulfur and carbon metabolic pathways and microbial community transcriptional responses to substrate deprivation and toxicity stresses in a bioreactor mimicking anoxic brackish coastal sediment conditions.</title>
        <authorList>
            <person name="Martins P.D."/>
            <person name="Echeveste M.J."/>
            <person name="Arshad A."/>
            <person name="Kurth J."/>
            <person name="Ouboter H."/>
            <person name="Jetten M.S.M."/>
            <person name="Welte C.U."/>
        </authorList>
    </citation>
    <scope>NUCLEOTIDE SEQUENCE</scope>
    <source>
        <strain evidence="13">MAG_39</strain>
    </source>
</reference>
<keyword evidence="8 11" id="KW-1133">Transmembrane helix</keyword>
<dbReference type="InterPro" id="IPR051045">
    <property type="entry name" value="TonB-dependent_transducer"/>
</dbReference>
<evidence type="ECO:0000256" key="11">
    <source>
        <dbReference type="SAM" id="Phobius"/>
    </source>
</evidence>
<keyword evidence="3" id="KW-0813">Transport</keyword>
<evidence type="ECO:0000256" key="2">
    <source>
        <dbReference type="ARBA" id="ARBA00006555"/>
    </source>
</evidence>
<dbReference type="GO" id="GO:0055085">
    <property type="term" value="P:transmembrane transport"/>
    <property type="evidence" value="ECO:0007669"/>
    <property type="project" value="InterPro"/>
</dbReference>
<comment type="caution">
    <text evidence="13">The sequence shown here is derived from an EMBL/GenBank/DDBJ whole genome shotgun (WGS) entry which is preliminary data.</text>
</comment>
<dbReference type="PROSITE" id="PS52015">
    <property type="entry name" value="TONB_CTD"/>
    <property type="match status" value="1"/>
</dbReference>
<evidence type="ECO:0000313" key="14">
    <source>
        <dbReference type="Proteomes" id="UP000705867"/>
    </source>
</evidence>
<evidence type="ECO:0000313" key="13">
    <source>
        <dbReference type="EMBL" id="MBZ0157832.1"/>
    </source>
</evidence>
<comment type="subcellular location">
    <subcellularLocation>
        <location evidence="1">Cell inner membrane</location>
        <topology evidence="1">Single-pass membrane protein</topology>
        <orientation evidence="1">Periplasmic side</orientation>
    </subcellularLocation>
</comment>
<dbReference type="Pfam" id="PF03544">
    <property type="entry name" value="TonB_C"/>
    <property type="match status" value="1"/>
</dbReference>
<evidence type="ECO:0000256" key="8">
    <source>
        <dbReference type="ARBA" id="ARBA00022989"/>
    </source>
</evidence>
<gene>
    <name evidence="13" type="ORF">K8I29_16675</name>
</gene>
<feature type="region of interest" description="Disordered" evidence="10">
    <location>
        <begin position="48"/>
        <end position="191"/>
    </location>
</feature>
<dbReference type="Gene3D" id="3.30.1150.10">
    <property type="match status" value="1"/>
</dbReference>
<accession>A0A953M2N7</accession>
<dbReference type="PANTHER" id="PTHR33446:SF2">
    <property type="entry name" value="PROTEIN TONB"/>
    <property type="match status" value="1"/>
</dbReference>
<keyword evidence="7" id="KW-0653">Protein transport</keyword>
<feature type="compositionally biased region" description="Polar residues" evidence="10">
    <location>
        <begin position="71"/>
        <end position="83"/>
    </location>
</feature>
<dbReference type="GO" id="GO:0031992">
    <property type="term" value="F:energy transducer activity"/>
    <property type="evidence" value="ECO:0007669"/>
    <property type="project" value="TreeGrafter"/>
</dbReference>
<feature type="compositionally biased region" description="Basic and acidic residues" evidence="10">
    <location>
        <begin position="114"/>
        <end position="127"/>
    </location>
</feature>
<dbReference type="InterPro" id="IPR006260">
    <property type="entry name" value="TonB/TolA_C"/>
</dbReference>
<feature type="compositionally biased region" description="Low complexity" evidence="10">
    <location>
        <begin position="93"/>
        <end position="102"/>
    </location>
</feature>
<keyword evidence="9 11" id="KW-0472">Membrane</keyword>
<evidence type="ECO:0000256" key="7">
    <source>
        <dbReference type="ARBA" id="ARBA00022927"/>
    </source>
</evidence>
<proteinExistence type="inferred from homology"/>
<dbReference type="NCBIfam" id="TIGR01352">
    <property type="entry name" value="tonB_Cterm"/>
    <property type="match status" value="1"/>
</dbReference>
<feature type="domain" description="TonB C-terminal" evidence="12">
    <location>
        <begin position="200"/>
        <end position="289"/>
    </location>
</feature>
<evidence type="ECO:0000256" key="4">
    <source>
        <dbReference type="ARBA" id="ARBA00022475"/>
    </source>
</evidence>
<protein>
    <submittedName>
        <fullName evidence="13">Energy transducer TonB</fullName>
    </submittedName>
</protein>